<dbReference type="InterPro" id="IPR000322">
    <property type="entry name" value="Glyco_hydro_31_TIM"/>
</dbReference>
<evidence type="ECO:0000256" key="6">
    <source>
        <dbReference type="ARBA" id="ARBA00023180"/>
    </source>
</evidence>
<evidence type="ECO:0000313" key="14">
    <source>
        <dbReference type="EMBL" id="KAK1602268.1"/>
    </source>
</evidence>
<dbReference type="AlphaFoldDB" id="A0AAD8VEH8"/>
<protein>
    <recommendedName>
        <fullName evidence="3">alpha-glucosidase</fullName>
        <ecNumber evidence="3">3.2.1.20</ecNumber>
    </recommendedName>
    <alternativeName>
        <fullName evidence="8">Maltase</fullName>
    </alternativeName>
</protein>
<reference evidence="14" key="1">
    <citation type="submission" date="2023-07" db="EMBL/GenBank/DDBJ databases">
        <title>A chromosome-level genome assembly of Lolium multiflorum.</title>
        <authorList>
            <person name="Chen Y."/>
            <person name="Copetti D."/>
            <person name="Kolliker R."/>
            <person name="Studer B."/>
        </authorList>
    </citation>
    <scope>NUCLEOTIDE SEQUENCE</scope>
    <source>
        <strain evidence="14">02402/16</strain>
        <tissue evidence="14">Leaf</tissue>
    </source>
</reference>
<feature type="signal peptide" evidence="10">
    <location>
        <begin position="1"/>
        <end position="24"/>
    </location>
</feature>
<comment type="caution">
    <text evidence="14">The sequence shown here is derived from an EMBL/GenBank/DDBJ whole genome shotgun (WGS) entry which is preliminary data.</text>
</comment>
<evidence type="ECO:0000256" key="1">
    <source>
        <dbReference type="ARBA" id="ARBA00001657"/>
    </source>
</evidence>
<dbReference type="Gene3D" id="2.60.40.1180">
    <property type="entry name" value="Golgi alpha-mannosidase II"/>
    <property type="match status" value="2"/>
</dbReference>
<feature type="domain" description="Glycoside hydrolase family 31 TIM barrel" evidence="11">
    <location>
        <begin position="465"/>
        <end position="542"/>
    </location>
</feature>
<accession>A0AAD8VEH8</accession>
<feature type="domain" description="Glycoside hydrolase family 31 N-terminal" evidence="12">
    <location>
        <begin position="79"/>
        <end position="245"/>
    </location>
</feature>
<dbReference type="InterPro" id="IPR030458">
    <property type="entry name" value="Glyco_hydro_31_AS"/>
</dbReference>
<evidence type="ECO:0000256" key="9">
    <source>
        <dbReference type="RuleBase" id="RU361185"/>
    </source>
</evidence>
<dbReference type="GO" id="GO:0030246">
    <property type="term" value="F:carbohydrate binding"/>
    <property type="evidence" value="ECO:0007669"/>
    <property type="project" value="InterPro"/>
</dbReference>
<feature type="domain" description="Glycosyl hydrolase family 31 C-terminal" evidence="13">
    <location>
        <begin position="550"/>
        <end position="639"/>
    </location>
</feature>
<dbReference type="InterPro" id="IPR030459">
    <property type="entry name" value="Glyco_hydro_31_CS"/>
</dbReference>
<evidence type="ECO:0000259" key="12">
    <source>
        <dbReference type="Pfam" id="PF13802"/>
    </source>
</evidence>
<evidence type="ECO:0000259" key="11">
    <source>
        <dbReference type="Pfam" id="PF01055"/>
    </source>
</evidence>
<name>A0AAD8VEH8_LOLMU</name>
<evidence type="ECO:0000256" key="3">
    <source>
        <dbReference type="ARBA" id="ARBA00012741"/>
    </source>
</evidence>
<dbReference type="Pfam" id="PF13802">
    <property type="entry name" value="Gal_mutarotas_2"/>
    <property type="match status" value="1"/>
</dbReference>
<proteinExistence type="inferred from homology"/>
<comment type="catalytic activity">
    <reaction evidence="1">
        <text>Hydrolysis of terminal, non-reducing (1-&gt;4)-linked alpha-D-glucose residues with release of alpha-D-glucose.</text>
        <dbReference type="EC" id="3.2.1.20"/>
    </reaction>
</comment>
<keyword evidence="15" id="KW-1185">Reference proteome</keyword>
<sequence length="789" mass="86731">MATPRSAPASCLLLLLLLAVGSLAVSRGDDCCGYNVVSVAGSGSALSARLELAGETPALAELGPDVQRLSLTASLETDTRLRVRITDADHPRWEVPQDIIPRPAPEEVYLNMPLPGNGDSSSPPRTRVLSTAGSDLVFTIHASPFRFTVSHRSTGDVLFDTSPNLVFKDRYLELTSALPADRASLYGLGEQTKRTFRLRHNDTFTLWTADIVASNVDVNLYGSHPFYMDVRPPGTAHGVLLLNSNGMDLLYGGSYVTYKVIGGVLDFYFFAGPSPLAVVDQYTQLVGRPAPMPYWSFGFHQCRYGYLNVDDLKGVVAGYAKAKIPLEVMWTDIDYMNKFQDFTLNPANFSFAELRPFVDRLHQNGQKYVLILDPGISIDPTYGTFVRGMKQDIFLKRNGTNFLGNVWPGDVYFPDFMNPRADEFWANEISLFRRTIPVDGLWIDMNEITTFFNPEPMNALDDPPFGLFGVPMIGADICGFGGVTTEELCGRWIQLGAFYPFARDHSAIDTVRREPYLWASVAASARKSLGLRYRLLPYMYTLMHEAHTTGAPIARPLFFSYPEDVATYGVDRQFLLGRGVLVSPVLEQGATTVDAYFPAGRWFCIYNHSLAVDTRSGERVTLPALPDSPYVHVAGGSILPLQQSAMTTAQARRTPFHLLVALAEDGTAAGDLFLDDGESPEMGGARSEFSLVKFSCATWSDGKIRLRSQVVHNSYAPSRTLLISKVVIMGLQSTEPARNFAVYVNGAAVQFNRAVSTSYRSRGGLGAAHVGGLSLVVGEEFELKVAMSY</sequence>
<evidence type="ECO:0000256" key="5">
    <source>
        <dbReference type="ARBA" id="ARBA00022801"/>
    </source>
</evidence>
<dbReference type="InterPro" id="IPR048395">
    <property type="entry name" value="Glyco_hydro_31_C"/>
</dbReference>
<dbReference type="InterPro" id="IPR011013">
    <property type="entry name" value="Gal_mutarotase_sf_dom"/>
</dbReference>
<dbReference type="GO" id="GO:0000272">
    <property type="term" value="P:polysaccharide catabolic process"/>
    <property type="evidence" value="ECO:0007669"/>
    <property type="project" value="UniProtKB-ARBA"/>
</dbReference>
<evidence type="ECO:0000259" key="13">
    <source>
        <dbReference type="Pfam" id="PF21365"/>
    </source>
</evidence>
<dbReference type="Pfam" id="PF01055">
    <property type="entry name" value="Glyco_hydro_31_2nd"/>
    <property type="match status" value="2"/>
</dbReference>
<dbReference type="Gene3D" id="3.20.20.80">
    <property type="entry name" value="Glycosidases"/>
    <property type="match status" value="2"/>
</dbReference>
<comment type="similarity">
    <text evidence="2 9">Belongs to the glycosyl hydrolase 31 family.</text>
</comment>
<keyword evidence="4 10" id="KW-0732">Signal</keyword>
<keyword evidence="5 9" id="KW-0378">Hydrolase</keyword>
<dbReference type="GO" id="GO:0090599">
    <property type="term" value="F:alpha-glucosidase activity"/>
    <property type="evidence" value="ECO:0007669"/>
    <property type="project" value="UniProtKB-ARBA"/>
</dbReference>
<dbReference type="FunFam" id="2.60.40.1180:FF:000044">
    <property type="entry name" value="Alpha-glucosidase 1"/>
    <property type="match status" value="1"/>
</dbReference>
<evidence type="ECO:0000256" key="4">
    <source>
        <dbReference type="ARBA" id="ARBA00022729"/>
    </source>
</evidence>
<dbReference type="Gene3D" id="2.60.40.1760">
    <property type="entry name" value="glycosyl hydrolase (family 31)"/>
    <property type="match status" value="1"/>
</dbReference>
<dbReference type="CDD" id="cd14752">
    <property type="entry name" value="GH31_N"/>
    <property type="match status" value="1"/>
</dbReference>
<dbReference type="PROSITE" id="PS00707">
    <property type="entry name" value="GLYCOSYL_HYDROL_F31_2"/>
    <property type="match status" value="1"/>
</dbReference>
<feature type="chain" id="PRO_5041914892" description="alpha-glucosidase" evidence="10">
    <location>
        <begin position="25"/>
        <end position="789"/>
    </location>
</feature>
<dbReference type="InterPro" id="IPR013780">
    <property type="entry name" value="Glyco_hydro_b"/>
</dbReference>
<evidence type="ECO:0000256" key="2">
    <source>
        <dbReference type="ARBA" id="ARBA00007806"/>
    </source>
</evidence>
<dbReference type="SUPFAM" id="SSF74650">
    <property type="entry name" value="Galactose mutarotase-like"/>
    <property type="match status" value="1"/>
</dbReference>
<dbReference type="SUPFAM" id="SSF51011">
    <property type="entry name" value="Glycosyl hydrolase domain"/>
    <property type="match status" value="1"/>
</dbReference>
<dbReference type="InterPro" id="IPR017853">
    <property type="entry name" value="GH"/>
</dbReference>
<gene>
    <name evidence="14" type="ORF">QYE76_037709</name>
</gene>
<dbReference type="PANTHER" id="PTHR22762">
    <property type="entry name" value="ALPHA-GLUCOSIDASE"/>
    <property type="match status" value="1"/>
</dbReference>
<dbReference type="SUPFAM" id="SSF51445">
    <property type="entry name" value="(Trans)glycosidases"/>
    <property type="match status" value="1"/>
</dbReference>
<dbReference type="InterPro" id="IPR025887">
    <property type="entry name" value="Glyco_hydro_31_N_dom"/>
</dbReference>
<feature type="domain" description="Glycoside hydrolase family 31 TIM barrel" evidence="11">
    <location>
        <begin position="289"/>
        <end position="455"/>
    </location>
</feature>
<evidence type="ECO:0000256" key="7">
    <source>
        <dbReference type="ARBA" id="ARBA00023295"/>
    </source>
</evidence>
<dbReference type="EC" id="3.2.1.20" evidence="3"/>
<evidence type="ECO:0000256" key="8">
    <source>
        <dbReference type="ARBA" id="ARBA00041343"/>
    </source>
</evidence>
<keyword evidence="6" id="KW-0325">Glycoprotein</keyword>
<evidence type="ECO:0000313" key="15">
    <source>
        <dbReference type="Proteomes" id="UP001231189"/>
    </source>
</evidence>
<dbReference type="Pfam" id="PF21365">
    <property type="entry name" value="Glyco_hydro_31_3rd"/>
    <property type="match status" value="1"/>
</dbReference>
<organism evidence="14 15">
    <name type="scientific">Lolium multiflorum</name>
    <name type="common">Italian ryegrass</name>
    <name type="synonym">Lolium perenne subsp. multiflorum</name>
    <dbReference type="NCBI Taxonomy" id="4521"/>
    <lineage>
        <taxon>Eukaryota</taxon>
        <taxon>Viridiplantae</taxon>
        <taxon>Streptophyta</taxon>
        <taxon>Embryophyta</taxon>
        <taxon>Tracheophyta</taxon>
        <taxon>Spermatophyta</taxon>
        <taxon>Magnoliopsida</taxon>
        <taxon>Liliopsida</taxon>
        <taxon>Poales</taxon>
        <taxon>Poaceae</taxon>
        <taxon>BOP clade</taxon>
        <taxon>Pooideae</taxon>
        <taxon>Poodae</taxon>
        <taxon>Poeae</taxon>
        <taxon>Poeae Chloroplast Group 2 (Poeae type)</taxon>
        <taxon>Loliodinae</taxon>
        <taxon>Loliinae</taxon>
        <taxon>Lolium</taxon>
    </lineage>
</organism>
<dbReference type="EMBL" id="JAUUTY010000289">
    <property type="protein sequence ID" value="KAK1602268.1"/>
    <property type="molecule type" value="Genomic_DNA"/>
</dbReference>
<dbReference type="Proteomes" id="UP001231189">
    <property type="component" value="Unassembled WGS sequence"/>
</dbReference>
<evidence type="ECO:0000256" key="10">
    <source>
        <dbReference type="SAM" id="SignalP"/>
    </source>
</evidence>
<dbReference type="PANTHER" id="PTHR22762:SF133">
    <property type="entry name" value="P-TYPE DOMAIN-CONTAINING PROTEIN"/>
    <property type="match status" value="1"/>
</dbReference>
<dbReference type="PROSITE" id="PS00129">
    <property type="entry name" value="GLYCOSYL_HYDROL_F31_1"/>
    <property type="match status" value="1"/>
</dbReference>
<keyword evidence="7 9" id="KW-0326">Glycosidase</keyword>